<protein>
    <recommendedName>
        <fullName evidence="5">EH domain-containing protein</fullName>
    </recommendedName>
</protein>
<evidence type="ECO:0000313" key="3">
    <source>
        <dbReference type="Ensembl" id="ENSCCRP00020100182.1"/>
    </source>
</evidence>
<dbReference type="AlphaFoldDB" id="A0A8C2Q1X4"/>
<dbReference type="InterPro" id="IPR002048">
    <property type="entry name" value="EF_hand_dom"/>
</dbReference>
<accession>A0A8C2Q1X4</accession>
<dbReference type="InterPro" id="IPR000261">
    <property type="entry name" value="EH_dom"/>
</dbReference>
<proteinExistence type="predicted"/>
<dbReference type="Gene3D" id="1.10.238.10">
    <property type="entry name" value="EF-hand"/>
    <property type="match status" value="1"/>
</dbReference>
<feature type="domain" description="EH" evidence="1">
    <location>
        <begin position="15"/>
        <end position="104"/>
    </location>
</feature>
<sequence>VNVKALPLSVFLSVRGCRYELVMTFVDPSSSGRVGAGDAALFLKRSGLTDLVLGKIWDLADSDCKGLLNKQQFFVALRLVACAQNGLEVSLKSLNTAVPPPKFKDPTVSSHPIILYQISEANVLI</sequence>
<dbReference type="GO" id="GO:0030132">
    <property type="term" value="C:clathrin coat of coated pit"/>
    <property type="evidence" value="ECO:0007669"/>
    <property type="project" value="TreeGrafter"/>
</dbReference>
<evidence type="ECO:0000259" key="2">
    <source>
        <dbReference type="PROSITE" id="PS50222"/>
    </source>
</evidence>
<dbReference type="PANTHER" id="PTHR11216">
    <property type="entry name" value="EH DOMAIN"/>
    <property type="match status" value="1"/>
</dbReference>
<dbReference type="GO" id="GO:0006897">
    <property type="term" value="P:endocytosis"/>
    <property type="evidence" value="ECO:0007669"/>
    <property type="project" value="TreeGrafter"/>
</dbReference>
<dbReference type="PROSITE" id="PS50222">
    <property type="entry name" value="EF_HAND_2"/>
    <property type="match status" value="1"/>
</dbReference>
<dbReference type="GO" id="GO:0045296">
    <property type="term" value="F:cadherin binding"/>
    <property type="evidence" value="ECO:0007669"/>
    <property type="project" value="TreeGrafter"/>
</dbReference>
<dbReference type="CDD" id="cd00052">
    <property type="entry name" value="EH"/>
    <property type="match status" value="1"/>
</dbReference>
<dbReference type="Pfam" id="PF12763">
    <property type="entry name" value="EH"/>
    <property type="match status" value="1"/>
</dbReference>
<name>A0A8C2Q1X4_CYPCA</name>
<dbReference type="Proteomes" id="UP000694701">
    <property type="component" value="Unplaced"/>
</dbReference>
<reference evidence="3" key="1">
    <citation type="submission" date="2025-08" db="UniProtKB">
        <authorList>
            <consortium name="Ensembl"/>
        </authorList>
    </citation>
    <scope>IDENTIFICATION</scope>
</reference>
<dbReference type="Ensembl" id="ENSCCRT00020109534.1">
    <property type="protein sequence ID" value="ENSCCRP00020100182.1"/>
    <property type="gene ID" value="ENSCCRG00020046031.1"/>
</dbReference>
<dbReference type="PROSITE" id="PS50031">
    <property type="entry name" value="EH"/>
    <property type="match status" value="1"/>
</dbReference>
<dbReference type="GO" id="GO:0016197">
    <property type="term" value="P:endosomal transport"/>
    <property type="evidence" value="ECO:0007669"/>
    <property type="project" value="TreeGrafter"/>
</dbReference>
<dbReference type="SMART" id="SM00027">
    <property type="entry name" value="EH"/>
    <property type="match status" value="1"/>
</dbReference>
<feature type="domain" description="EF-hand" evidence="2">
    <location>
        <begin position="48"/>
        <end position="83"/>
    </location>
</feature>
<evidence type="ECO:0008006" key="5">
    <source>
        <dbReference type="Google" id="ProtNLM"/>
    </source>
</evidence>
<dbReference type="SUPFAM" id="SSF47473">
    <property type="entry name" value="EF-hand"/>
    <property type="match status" value="1"/>
</dbReference>
<organism evidence="3 4">
    <name type="scientific">Cyprinus carpio</name>
    <name type="common">Common carp</name>
    <dbReference type="NCBI Taxonomy" id="7962"/>
    <lineage>
        <taxon>Eukaryota</taxon>
        <taxon>Metazoa</taxon>
        <taxon>Chordata</taxon>
        <taxon>Craniata</taxon>
        <taxon>Vertebrata</taxon>
        <taxon>Euteleostomi</taxon>
        <taxon>Actinopterygii</taxon>
        <taxon>Neopterygii</taxon>
        <taxon>Teleostei</taxon>
        <taxon>Ostariophysi</taxon>
        <taxon>Cypriniformes</taxon>
        <taxon>Cyprinidae</taxon>
        <taxon>Cyprininae</taxon>
        <taxon>Cyprinus</taxon>
    </lineage>
</organism>
<evidence type="ECO:0000313" key="4">
    <source>
        <dbReference type="Proteomes" id="UP000694701"/>
    </source>
</evidence>
<evidence type="ECO:0000259" key="1">
    <source>
        <dbReference type="PROSITE" id="PS50031"/>
    </source>
</evidence>
<dbReference type="PANTHER" id="PTHR11216:SF54">
    <property type="entry name" value="EPIDERMAL GROWTH FACTOR RECEPTOR SUBSTRATE 15"/>
    <property type="match status" value="1"/>
</dbReference>
<dbReference type="InterPro" id="IPR011992">
    <property type="entry name" value="EF-hand-dom_pair"/>
</dbReference>
<dbReference type="GO" id="GO:0005509">
    <property type="term" value="F:calcium ion binding"/>
    <property type="evidence" value="ECO:0007669"/>
    <property type="project" value="InterPro"/>
</dbReference>